<dbReference type="NCBIfam" id="NF040647">
    <property type="entry name" value="IPPK_Arch"/>
    <property type="match status" value="1"/>
</dbReference>
<dbReference type="EMBL" id="QNVH01000007">
    <property type="protein sequence ID" value="TDA39732.1"/>
    <property type="molecule type" value="Genomic_DNA"/>
</dbReference>
<evidence type="ECO:0000256" key="3">
    <source>
        <dbReference type="ARBA" id="ARBA00017267"/>
    </source>
</evidence>
<sequence>MKLGGSAITNKKHPLTPNLEVIKNISLELSQMSNRPSLILVYGGGSFGHHVARKYIYDGLITDVKGVAEIHSVMLSLTKILTDQLLQHGLPIFAVNSSSSFVLKDGDLLHAFYEPFELSLERGLIPLVGGDVVLDSSSGARILSGDRIASLLAKTFQARVLAFGTDVDGVILGGSTISKIKAKEIGGILDHIAQTQEDVTGGMVGKLKEIASYLLEGGKSAIIFNITRPGQLTRLLSGKEVLGTNFES</sequence>
<dbReference type="EC" id="2.7.4.26" evidence="2"/>
<keyword evidence="4" id="KW-0808">Transferase</keyword>
<protein>
    <recommendedName>
        <fullName evidence="3">Isopentenyl phosphate kinase</fullName>
        <ecNumber evidence="2">2.7.4.26</ecNumber>
    </recommendedName>
</protein>
<feature type="binding site" evidence="10">
    <location>
        <position position="49"/>
    </location>
    <ligand>
        <name>substrate</name>
    </ligand>
</feature>
<dbReference type="GO" id="GO:0005524">
    <property type="term" value="F:ATP binding"/>
    <property type="evidence" value="ECO:0007669"/>
    <property type="project" value="UniProtKB-KW"/>
</dbReference>
<keyword evidence="8" id="KW-0414">Isoprene biosynthesis</keyword>
<dbReference type="GO" id="GO:0016114">
    <property type="term" value="P:terpenoid biosynthetic process"/>
    <property type="evidence" value="ECO:0007669"/>
    <property type="project" value="TreeGrafter"/>
</dbReference>
<accession>A0A523BFX2</accession>
<evidence type="ECO:0000256" key="1">
    <source>
        <dbReference type="ARBA" id="ARBA00010540"/>
    </source>
</evidence>
<dbReference type="InterPro" id="IPR036393">
    <property type="entry name" value="AceGlu_kinase-like_sf"/>
</dbReference>
<evidence type="ECO:0000259" key="12">
    <source>
        <dbReference type="Pfam" id="PF00696"/>
    </source>
</evidence>
<dbReference type="Gene3D" id="3.40.1160.10">
    <property type="entry name" value="Acetylglutamate kinase-like"/>
    <property type="match status" value="1"/>
</dbReference>
<dbReference type="Pfam" id="PF00696">
    <property type="entry name" value="AA_kinase"/>
    <property type="match status" value="1"/>
</dbReference>
<comment type="caution">
    <text evidence="13">The sequence shown here is derived from an EMBL/GenBank/DDBJ whole genome shotgun (WGS) entry which is preliminary data.</text>
</comment>
<reference evidence="13 14" key="1">
    <citation type="journal article" date="2019" name="Nat. Microbiol.">
        <title>Expanding anaerobic alkane metabolism in the domain of Archaea.</title>
        <authorList>
            <person name="Wang Y."/>
            <person name="Wegener G."/>
            <person name="Hou J."/>
            <person name="Wang F."/>
            <person name="Xiao X."/>
        </authorList>
    </citation>
    <scope>NUCLEOTIDE SEQUENCE [LARGE SCALE GENOMIC DNA]</scope>
    <source>
        <strain evidence="13">WYZ-LMO10</strain>
    </source>
</reference>
<dbReference type="PIRSF" id="PIRSF016496">
    <property type="entry name" value="Kin_FomA"/>
    <property type="match status" value="1"/>
</dbReference>
<evidence type="ECO:0000313" key="14">
    <source>
        <dbReference type="Proteomes" id="UP000315399"/>
    </source>
</evidence>
<feature type="binding site" evidence="10">
    <location>
        <position position="145"/>
    </location>
    <ligand>
        <name>substrate</name>
    </ligand>
</feature>
<evidence type="ECO:0000256" key="9">
    <source>
        <dbReference type="ARBA" id="ARBA00049063"/>
    </source>
</evidence>
<gene>
    <name evidence="13" type="ORF">DSO08_01340</name>
</gene>
<evidence type="ECO:0000256" key="10">
    <source>
        <dbReference type="PIRSR" id="PIRSR016496-1"/>
    </source>
</evidence>
<evidence type="ECO:0000256" key="8">
    <source>
        <dbReference type="ARBA" id="ARBA00023229"/>
    </source>
</evidence>
<dbReference type="Proteomes" id="UP000315399">
    <property type="component" value="Unassembled WGS sequence"/>
</dbReference>
<dbReference type="GO" id="GO:0016301">
    <property type="term" value="F:kinase activity"/>
    <property type="evidence" value="ECO:0007669"/>
    <property type="project" value="UniProtKB-KW"/>
</dbReference>
<dbReference type="InterPro" id="IPR024192">
    <property type="entry name" value="Fosfomycin_R_FomA-type"/>
</dbReference>
<feature type="binding site" evidence="10">
    <location>
        <position position="166"/>
    </location>
    <ligand>
        <name>ATP</name>
        <dbReference type="ChEBI" id="CHEBI:30616"/>
    </ligand>
</feature>
<evidence type="ECO:0000256" key="5">
    <source>
        <dbReference type="ARBA" id="ARBA00022741"/>
    </source>
</evidence>
<evidence type="ECO:0000256" key="7">
    <source>
        <dbReference type="ARBA" id="ARBA00022840"/>
    </source>
</evidence>
<keyword evidence="7 10" id="KW-0067">ATP-binding</keyword>
<feature type="binding site" evidence="10">
    <location>
        <begin position="2"/>
        <end position="6"/>
    </location>
    <ligand>
        <name>ATP</name>
        <dbReference type="ChEBI" id="CHEBI:30616"/>
    </ligand>
</feature>
<dbReference type="CDD" id="cd04241">
    <property type="entry name" value="AAK_FomA-like"/>
    <property type="match status" value="1"/>
</dbReference>
<feature type="site" description="Transition state stabilizer" evidence="11">
    <location>
        <position position="11"/>
    </location>
</feature>
<comment type="catalytic activity">
    <reaction evidence="9">
        <text>isopentenyl phosphate + ATP = isopentenyl diphosphate + ADP</text>
        <dbReference type="Rhea" id="RHEA:33963"/>
        <dbReference type="ChEBI" id="CHEBI:30616"/>
        <dbReference type="ChEBI" id="CHEBI:65078"/>
        <dbReference type="ChEBI" id="CHEBI:128769"/>
        <dbReference type="ChEBI" id="CHEBI:456216"/>
        <dbReference type="EC" id="2.7.4.26"/>
    </reaction>
</comment>
<organism evidence="13 14">
    <name type="scientific">Thermoproteota archaeon</name>
    <dbReference type="NCBI Taxonomy" id="2056631"/>
    <lineage>
        <taxon>Archaea</taxon>
        <taxon>Thermoproteota</taxon>
    </lineage>
</organism>
<keyword evidence="5 10" id="KW-0547">Nucleotide-binding</keyword>
<dbReference type="PANTHER" id="PTHR43654">
    <property type="entry name" value="GLUTAMATE 5-KINASE"/>
    <property type="match status" value="1"/>
</dbReference>
<evidence type="ECO:0000256" key="11">
    <source>
        <dbReference type="PIRSR" id="PIRSR016496-2"/>
    </source>
</evidence>
<dbReference type="SUPFAM" id="SSF53633">
    <property type="entry name" value="Carbamate kinase-like"/>
    <property type="match status" value="1"/>
</dbReference>
<evidence type="ECO:0000256" key="4">
    <source>
        <dbReference type="ARBA" id="ARBA00022679"/>
    </source>
</evidence>
<keyword evidence="6 13" id="KW-0418">Kinase</keyword>
<feature type="binding site" evidence="10">
    <location>
        <position position="44"/>
    </location>
    <ligand>
        <name>substrate</name>
    </ligand>
</feature>
<feature type="binding site" evidence="10">
    <location>
        <position position="202"/>
    </location>
    <ligand>
        <name>ATP</name>
        <dbReference type="ChEBI" id="CHEBI:30616"/>
    </ligand>
</feature>
<evidence type="ECO:0000313" key="13">
    <source>
        <dbReference type="EMBL" id="TDA39732.1"/>
    </source>
</evidence>
<dbReference type="GO" id="GO:0102043">
    <property type="term" value="F:isopentenyl phosphate kinase activity"/>
    <property type="evidence" value="ECO:0007669"/>
    <property type="project" value="UniProtKB-EC"/>
</dbReference>
<proteinExistence type="inferred from homology"/>
<dbReference type="PANTHER" id="PTHR43654:SF1">
    <property type="entry name" value="ISOPENTENYL PHOSPHATE KINASE"/>
    <property type="match status" value="1"/>
</dbReference>
<evidence type="ECO:0000256" key="2">
    <source>
        <dbReference type="ARBA" id="ARBA00012908"/>
    </source>
</evidence>
<feature type="domain" description="Aspartate/glutamate/uridylate kinase" evidence="12">
    <location>
        <begin position="1"/>
        <end position="225"/>
    </location>
</feature>
<dbReference type="GO" id="GO:0005829">
    <property type="term" value="C:cytosol"/>
    <property type="evidence" value="ECO:0007669"/>
    <property type="project" value="TreeGrafter"/>
</dbReference>
<dbReference type="InterPro" id="IPR001048">
    <property type="entry name" value="Asp/Glu/Uridylate_kinase"/>
</dbReference>
<comment type="similarity">
    <text evidence="1">Belongs to the isopentenyl phosphate kinase family.</text>
</comment>
<feature type="binding site" evidence="10">
    <location>
        <position position="206"/>
    </location>
    <ligand>
        <name>ATP</name>
        <dbReference type="ChEBI" id="CHEBI:30616"/>
    </ligand>
</feature>
<evidence type="ECO:0000256" key="6">
    <source>
        <dbReference type="ARBA" id="ARBA00022777"/>
    </source>
</evidence>
<name>A0A523BFX2_9CREN</name>
<dbReference type="AlphaFoldDB" id="A0A523BFX2"/>
<feature type="binding site" evidence="10">
    <location>
        <position position="45"/>
    </location>
    <ligand>
        <name>substrate</name>
    </ligand>
</feature>